<proteinExistence type="predicted"/>
<evidence type="ECO:0000313" key="3">
    <source>
        <dbReference type="Proteomes" id="UP001223802"/>
    </source>
</evidence>
<dbReference type="KEGG" id="ope:PU634_05765"/>
<dbReference type="RefSeq" id="WP_306763109.1">
    <property type="nucleotide sequence ID" value="NZ_CP118224.1"/>
</dbReference>
<protein>
    <submittedName>
        <fullName evidence="2">Periplasmic nitrate reductase, NapE protein</fullName>
    </submittedName>
</protein>
<evidence type="ECO:0000256" key="1">
    <source>
        <dbReference type="SAM" id="Phobius"/>
    </source>
</evidence>
<accession>A0AA50QD30</accession>
<dbReference type="Proteomes" id="UP001223802">
    <property type="component" value="Chromosome"/>
</dbReference>
<keyword evidence="1" id="KW-1133">Transmembrane helix</keyword>
<dbReference type="InterPro" id="IPR010649">
    <property type="entry name" value="NapE_TorE"/>
</dbReference>
<organism evidence="2 3">
    <name type="scientific">Oceanimonas pelagia</name>
    <dbReference type="NCBI Taxonomy" id="3028314"/>
    <lineage>
        <taxon>Bacteria</taxon>
        <taxon>Pseudomonadati</taxon>
        <taxon>Pseudomonadota</taxon>
        <taxon>Gammaproteobacteria</taxon>
        <taxon>Aeromonadales</taxon>
        <taxon>Aeromonadaceae</taxon>
        <taxon>Oceanimonas</taxon>
    </lineage>
</organism>
<name>A0AA50QD30_9GAMM</name>
<dbReference type="Pfam" id="PF06796">
    <property type="entry name" value="NapE"/>
    <property type="match status" value="1"/>
</dbReference>
<sequence>MNNKSYDSAPGKGREWLSLLFMTLVLFPLLSIICVGGYGFAVWMLQLVFGPPGHG</sequence>
<dbReference type="EMBL" id="CP118224">
    <property type="protein sequence ID" value="WMC11872.1"/>
    <property type="molecule type" value="Genomic_DNA"/>
</dbReference>
<reference evidence="2 3" key="1">
    <citation type="submission" date="2023-02" db="EMBL/GenBank/DDBJ databases">
        <title>Complete genome sequence of a novel bacterium Oceanimonas sp. NTOU-MSR1 isolated from marine coast sediment.</title>
        <authorList>
            <person name="Yang H.-T."/>
            <person name="Chen Y.-L."/>
            <person name="Ho Y.-N."/>
        </authorList>
    </citation>
    <scope>NUCLEOTIDE SEQUENCE [LARGE SCALE GENOMIC DNA]</scope>
    <source>
        <strain evidence="2 3">NTOU-MSR1</strain>
    </source>
</reference>
<keyword evidence="3" id="KW-1185">Reference proteome</keyword>
<gene>
    <name evidence="2" type="ORF">PU634_05765</name>
</gene>
<keyword evidence="1" id="KW-0812">Transmembrane</keyword>
<feature type="transmembrane region" description="Helical" evidence="1">
    <location>
        <begin position="20"/>
        <end position="45"/>
    </location>
</feature>
<evidence type="ECO:0000313" key="2">
    <source>
        <dbReference type="EMBL" id="WMC11872.1"/>
    </source>
</evidence>
<dbReference type="AlphaFoldDB" id="A0AA50QD30"/>
<keyword evidence="1" id="KW-0472">Membrane</keyword>